<dbReference type="Gene3D" id="3.30.70.260">
    <property type="match status" value="1"/>
</dbReference>
<keyword evidence="6 8" id="KW-0100">Branched-chain amino acid biosynthesis</keyword>
<dbReference type="InterPro" id="IPR004789">
    <property type="entry name" value="Acetalactate_synth_ssu"/>
</dbReference>
<comment type="similarity">
    <text evidence="3 8">Belongs to the acetolactate synthase small subunit family.</text>
</comment>
<dbReference type="GO" id="GO:1990610">
    <property type="term" value="F:acetolactate synthase regulator activity"/>
    <property type="evidence" value="ECO:0007669"/>
    <property type="project" value="UniProtKB-UniRule"/>
</dbReference>
<evidence type="ECO:0000256" key="7">
    <source>
        <dbReference type="ARBA" id="ARBA00048670"/>
    </source>
</evidence>
<dbReference type="InterPro" id="IPR027271">
    <property type="entry name" value="Acetolactate_synth/TF_NikR_C"/>
</dbReference>
<reference evidence="10 11" key="1">
    <citation type="submission" date="2013-12" db="EMBL/GenBank/DDBJ databases">
        <authorList>
            <person name="Stott M."/>
        </authorList>
    </citation>
    <scope>NUCLEOTIDE SEQUENCE [LARGE SCALE GENOMIC DNA]</scope>
    <source>
        <strain evidence="10 11">K22</strain>
    </source>
</reference>
<keyword evidence="11" id="KW-1185">Reference proteome</keyword>
<protein>
    <recommendedName>
        <fullName evidence="8">Acetolactate synthase small subunit</fullName>
        <shortName evidence="8">AHAS</shortName>
        <shortName evidence="8">ALS</shortName>
        <ecNumber evidence="8">2.2.1.6</ecNumber>
    </recommendedName>
    <alternativeName>
        <fullName evidence="8">Acetohydroxy-acid synthase small subunit</fullName>
    </alternativeName>
</protein>
<feature type="domain" description="ACT" evidence="9">
    <location>
        <begin position="8"/>
        <end position="82"/>
    </location>
</feature>
<accession>A0A0B6WTS9</accession>
<dbReference type="STRING" id="454194.PYK22_00074"/>
<evidence type="ECO:0000313" key="11">
    <source>
        <dbReference type="Proteomes" id="UP000031518"/>
    </source>
</evidence>
<evidence type="ECO:0000256" key="5">
    <source>
        <dbReference type="ARBA" id="ARBA00022605"/>
    </source>
</evidence>
<dbReference type="EMBL" id="CBXV010000001">
    <property type="protein sequence ID" value="CDM64082.1"/>
    <property type="molecule type" value="Genomic_DNA"/>
</dbReference>
<dbReference type="InterPro" id="IPR039557">
    <property type="entry name" value="AHAS_ACT"/>
</dbReference>
<dbReference type="Gene3D" id="3.30.70.1150">
    <property type="entry name" value="ACT-like. Chain A, domain 2"/>
    <property type="match status" value="1"/>
</dbReference>
<dbReference type="PANTHER" id="PTHR30239">
    <property type="entry name" value="ACETOLACTATE SYNTHASE SMALL SUBUNIT"/>
    <property type="match status" value="1"/>
</dbReference>
<gene>
    <name evidence="10" type="ORF">PYK22_00074</name>
</gene>
<dbReference type="InterPro" id="IPR054480">
    <property type="entry name" value="AHAS_small-like_ACT"/>
</dbReference>
<dbReference type="GO" id="GO:0009099">
    <property type="term" value="P:L-valine biosynthetic process"/>
    <property type="evidence" value="ECO:0007669"/>
    <property type="project" value="UniProtKB-UniRule"/>
</dbReference>
<comment type="pathway">
    <text evidence="1 8">Amino-acid biosynthesis; L-isoleucine biosynthesis; L-isoleucine from 2-oxobutanoate: step 1/4.</text>
</comment>
<keyword evidence="8 10" id="KW-0808">Transferase</keyword>
<dbReference type="PANTHER" id="PTHR30239:SF0">
    <property type="entry name" value="ACETOLACTATE SYNTHASE SMALL SUBUNIT 1, CHLOROPLASTIC"/>
    <property type="match status" value="1"/>
</dbReference>
<dbReference type="UniPathway" id="UPA00049">
    <property type="reaction ID" value="UER00059"/>
</dbReference>
<dbReference type="GO" id="GO:0009097">
    <property type="term" value="P:isoleucine biosynthetic process"/>
    <property type="evidence" value="ECO:0007669"/>
    <property type="project" value="UniProtKB-UniRule"/>
</dbReference>
<evidence type="ECO:0000259" key="9">
    <source>
        <dbReference type="PROSITE" id="PS51671"/>
    </source>
</evidence>
<evidence type="ECO:0000256" key="4">
    <source>
        <dbReference type="ARBA" id="ARBA00011744"/>
    </source>
</evidence>
<dbReference type="UniPathway" id="UPA00047">
    <property type="reaction ID" value="UER00055"/>
</dbReference>
<evidence type="ECO:0000256" key="6">
    <source>
        <dbReference type="ARBA" id="ARBA00023304"/>
    </source>
</evidence>
<dbReference type="EC" id="2.2.1.6" evidence="8"/>
<dbReference type="InterPro" id="IPR019455">
    <property type="entry name" value="Acetolactate_synth_ssu_C"/>
</dbReference>
<dbReference type="GO" id="GO:0003984">
    <property type="term" value="F:acetolactate synthase activity"/>
    <property type="evidence" value="ECO:0007669"/>
    <property type="project" value="UniProtKB-UniRule"/>
</dbReference>
<evidence type="ECO:0000256" key="3">
    <source>
        <dbReference type="ARBA" id="ARBA00006341"/>
    </source>
</evidence>
<dbReference type="Proteomes" id="UP000031518">
    <property type="component" value="Unassembled WGS sequence"/>
</dbReference>
<organism evidence="10 11">
    <name type="scientific">Pyrinomonas methylaliphatogenes</name>
    <dbReference type="NCBI Taxonomy" id="454194"/>
    <lineage>
        <taxon>Bacteria</taxon>
        <taxon>Pseudomonadati</taxon>
        <taxon>Acidobacteriota</taxon>
        <taxon>Blastocatellia</taxon>
        <taxon>Blastocatellales</taxon>
        <taxon>Pyrinomonadaceae</taxon>
        <taxon>Pyrinomonas</taxon>
    </lineage>
</organism>
<dbReference type="InterPro" id="IPR045865">
    <property type="entry name" value="ACT-like_dom_sf"/>
</dbReference>
<comment type="catalytic activity">
    <reaction evidence="7 8">
        <text>2 pyruvate + H(+) = (2S)-2-acetolactate + CO2</text>
        <dbReference type="Rhea" id="RHEA:25249"/>
        <dbReference type="ChEBI" id="CHEBI:15361"/>
        <dbReference type="ChEBI" id="CHEBI:15378"/>
        <dbReference type="ChEBI" id="CHEBI:16526"/>
        <dbReference type="ChEBI" id="CHEBI:58476"/>
        <dbReference type="EC" id="2.2.1.6"/>
    </reaction>
</comment>
<evidence type="ECO:0000313" key="10">
    <source>
        <dbReference type="EMBL" id="CDM64082.1"/>
    </source>
</evidence>
<dbReference type="InterPro" id="IPR002912">
    <property type="entry name" value="ACT_dom"/>
</dbReference>
<dbReference type="Pfam" id="PF22629">
    <property type="entry name" value="ACT_AHAS_ss"/>
    <property type="match status" value="1"/>
</dbReference>
<proteinExistence type="inferred from homology"/>
<comment type="pathway">
    <text evidence="2 8">Amino-acid biosynthesis; L-valine biosynthesis; L-valine from pyruvate: step 1/4.</text>
</comment>
<evidence type="ECO:0000256" key="2">
    <source>
        <dbReference type="ARBA" id="ARBA00005025"/>
    </source>
</evidence>
<evidence type="ECO:0000256" key="1">
    <source>
        <dbReference type="ARBA" id="ARBA00004974"/>
    </source>
</evidence>
<evidence type="ECO:0000256" key="8">
    <source>
        <dbReference type="RuleBase" id="RU368092"/>
    </source>
</evidence>
<dbReference type="NCBIfam" id="TIGR00119">
    <property type="entry name" value="acolac_sm"/>
    <property type="match status" value="1"/>
</dbReference>
<dbReference type="GO" id="GO:0005829">
    <property type="term" value="C:cytosol"/>
    <property type="evidence" value="ECO:0007669"/>
    <property type="project" value="TreeGrafter"/>
</dbReference>
<name>A0A0B6WTS9_9BACT</name>
<dbReference type="NCBIfam" id="NF008864">
    <property type="entry name" value="PRK11895.1"/>
    <property type="match status" value="1"/>
</dbReference>
<reference evidence="10 11" key="2">
    <citation type="submission" date="2015-01" db="EMBL/GenBank/DDBJ databases">
        <title>Complete genome sequence of Pyrinomonas methylaliphatogenes type strain K22T.</title>
        <authorList>
            <person name="Lee K.C.Y."/>
            <person name="Power J.F."/>
            <person name="Dunfield P.F."/>
            <person name="Morgan X.C."/>
            <person name="Huttenhower C."/>
            <person name="Stott M.B."/>
        </authorList>
    </citation>
    <scope>NUCLEOTIDE SEQUENCE [LARGE SCALE GENOMIC DNA]</scope>
    <source>
        <strain evidence="10 11">K22</strain>
    </source>
</reference>
<comment type="subunit">
    <text evidence="4 8">Dimer of large and small chains.</text>
</comment>
<dbReference type="PROSITE" id="PS51671">
    <property type="entry name" value="ACT"/>
    <property type="match status" value="1"/>
</dbReference>
<keyword evidence="5 8" id="KW-0028">Amino-acid biosynthesis</keyword>
<comment type="function">
    <text evidence="8">Catalyzes the conversion of 2 pyruvate molecules into acetolactate in the first common step of the biosynthetic pathway of the branched-amino acids such as leucine, isoleucine, and valine.</text>
</comment>
<dbReference type="SUPFAM" id="SSF55021">
    <property type="entry name" value="ACT-like"/>
    <property type="match status" value="2"/>
</dbReference>
<dbReference type="Pfam" id="PF10369">
    <property type="entry name" value="ALS_ss_C"/>
    <property type="match status" value="1"/>
</dbReference>
<sequence length="175" mass="18920">MVTRMRHTLSIVVADQPGELSRIVGLFSARGFNIEALSVAQTFDPQWSRVTVVTHGDPRVVEQIAKQCARLVRVREVQNVTEDSHIERQMALITVNAASGGQRQELLQLVSVFGAKLVDISGDRAIVEFSGKREELATFIEALRPLGVLDIVRSGAVAVERLTGTVEAVGSSASG</sequence>
<dbReference type="CDD" id="cd04878">
    <property type="entry name" value="ACT_AHAS"/>
    <property type="match status" value="1"/>
</dbReference>
<dbReference type="AlphaFoldDB" id="A0A0B6WTS9"/>